<keyword evidence="8" id="KW-0520">NAD</keyword>
<evidence type="ECO:0000256" key="8">
    <source>
        <dbReference type="ARBA" id="ARBA00023027"/>
    </source>
</evidence>
<dbReference type="PROSITE" id="PS00076">
    <property type="entry name" value="PYRIDINE_REDOX_1"/>
    <property type="match status" value="1"/>
</dbReference>
<organism evidence="13">
    <name type="scientific">marine sediment metagenome</name>
    <dbReference type="NCBI Taxonomy" id="412755"/>
    <lineage>
        <taxon>unclassified sequences</taxon>
        <taxon>metagenomes</taxon>
        <taxon>ecological metagenomes</taxon>
    </lineage>
</organism>
<accession>A0A0F9K585</accession>
<comment type="cofactor">
    <cofactor evidence="1">
        <name>FAD</name>
        <dbReference type="ChEBI" id="CHEBI:57692"/>
    </cofactor>
</comment>
<dbReference type="EMBL" id="LAZR01016009">
    <property type="protein sequence ID" value="KKM06373.1"/>
    <property type="molecule type" value="Genomic_DNA"/>
</dbReference>
<feature type="domain" description="FAD/NAD(P)-binding" evidence="12">
    <location>
        <begin position="5"/>
        <end position="322"/>
    </location>
</feature>
<evidence type="ECO:0000256" key="1">
    <source>
        <dbReference type="ARBA" id="ARBA00001974"/>
    </source>
</evidence>
<dbReference type="AlphaFoldDB" id="A0A0F9K585"/>
<dbReference type="GO" id="GO:0004148">
    <property type="term" value="F:dihydrolipoyl dehydrogenase (NADH) activity"/>
    <property type="evidence" value="ECO:0007669"/>
    <property type="project" value="InterPro"/>
</dbReference>
<evidence type="ECO:0000256" key="6">
    <source>
        <dbReference type="ARBA" id="ARBA00022827"/>
    </source>
</evidence>
<dbReference type="PANTHER" id="PTHR22912">
    <property type="entry name" value="DISULFIDE OXIDOREDUCTASE"/>
    <property type="match status" value="1"/>
</dbReference>
<comment type="subcellular location">
    <subcellularLocation>
        <location evidence="2">Cytoplasm</location>
    </subcellularLocation>
</comment>
<dbReference type="Gene3D" id="3.30.390.30">
    <property type="match status" value="1"/>
</dbReference>
<dbReference type="PIRSF" id="PIRSF000350">
    <property type="entry name" value="Mercury_reductase_MerA"/>
    <property type="match status" value="1"/>
</dbReference>
<dbReference type="InterPro" id="IPR023753">
    <property type="entry name" value="FAD/NAD-binding_dom"/>
</dbReference>
<dbReference type="InterPro" id="IPR016156">
    <property type="entry name" value="FAD/NAD-linked_Rdtase_dimer_sf"/>
</dbReference>
<keyword evidence="10" id="KW-0676">Redox-active center</keyword>
<keyword evidence="4" id="KW-0963">Cytoplasm</keyword>
<dbReference type="FunFam" id="3.30.390.30:FF:000001">
    <property type="entry name" value="Dihydrolipoyl dehydrogenase"/>
    <property type="match status" value="1"/>
</dbReference>
<evidence type="ECO:0000256" key="9">
    <source>
        <dbReference type="ARBA" id="ARBA00023157"/>
    </source>
</evidence>
<dbReference type="GO" id="GO:0050660">
    <property type="term" value="F:flavin adenine dinucleotide binding"/>
    <property type="evidence" value="ECO:0007669"/>
    <property type="project" value="InterPro"/>
</dbReference>
<dbReference type="PRINTS" id="PR00368">
    <property type="entry name" value="FADPNR"/>
</dbReference>
<keyword evidence="9" id="KW-1015">Disulfide bond</keyword>
<evidence type="ECO:0000256" key="2">
    <source>
        <dbReference type="ARBA" id="ARBA00004496"/>
    </source>
</evidence>
<dbReference type="InterPro" id="IPR001100">
    <property type="entry name" value="Pyr_nuc-diS_OxRdtase"/>
</dbReference>
<keyword evidence="6" id="KW-0274">FAD</keyword>
<dbReference type="PRINTS" id="PR00411">
    <property type="entry name" value="PNDRDTASEI"/>
</dbReference>
<name>A0A0F9K585_9ZZZZ</name>
<dbReference type="Pfam" id="PF02852">
    <property type="entry name" value="Pyr_redox_dim"/>
    <property type="match status" value="1"/>
</dbReference>
<dbReference type="InterPro" id="IPR004099">
    <property type="entry name" value="Pyr_nucl-diS_OxRdtase_dimer"/>
</dbReference>
<evidence type="ECO:0000313" key="13">
    <source>
        <dbReference type="EMBL" id="KKM06373.1"/>
    </source>
</evidence>
<reference evidence="13" key="1">
    <citation type="journal article" date="2015" name="Nature">
        <title>Complex archaea that bridge the gap between prokaryotes and eukaryotes.</title>
        <authorList>
            <person name="Spang A."/>
            <person name="Saw J.H."/>
            <person name="Jorgensen S.L."/>
            <person name="Zaremba-Niedzwiedzka K."/>
            <person name="Martijn J."/>
            <person name="Lind A.E."/>
            <person name="van Eijk R."/>
            <person name="Schleper C."/>
            <person name="Guy L."/>
            <person name="Ettema T.J."/>
        </authorList>
    </citation>
    <scope>NUCLEOTIDE SEQUENCE</scope>
</reference>
<gene>
    <name evidence="13" type="ORF">LCGC14_1744650</name>
</gene>
<protein>
    <recommendedName>
        <fullName evidence="14">Dihydrolipoyl dehydrogenase</fullName>
    </recommendedName>
</protein>
<dbReference type="NCBIfam" id="TIGR01350">
    <property type="entry name" value="lipoamide_DH"/>
    <property type="match status" value="1"/>
</dbReference>
<evidence type="ECO:0000259" key="12">
    <source>
        <dbReference type="Pfam" id="PF07992"/>
    </source>
</evidence>
<dbReference type="Gene3D" id="3.50.50.60">
    <property type="entry name" value="FAD/NAD(P)-binding domain"/>
    <property type="match status" value="2"/>
</dbReference>
<dbReference type="SUPFAM" id="SSF55424">
    <property type="entry name" value="FAD/NAD-linked reductases, dimerisation (C-terminal) domain"/>
    <property type="match status" value="1"/>
</dbReference>
<dbReference type="InterPro" id="IPR006258">
    <property type="entry name" value="Lipoamide_DH"/>
</dbReference>
<dbReference type="PANTHER" id="PTHR22912:SF217">
    <property type="entry name" value="DIHYDROLIPOYL DEHYDROGENASE"/>
    <property type="match status" value="1"/>
</dbReference>
<comment type="caution">
    <text evidence="13">The sequence shown here is derived from an EMBL/GenBank/DDBJ whole genome shotgun (WGS) entry which is preliminary data.</text>
</comment>
<dbReference type="InterPro" id="IPR012999">
    <property type="entry name" value="Pyr_OxRdtase_I_AS"/>
</dbReference>
<dbReference type="InterPro" id="IPR036188">
    <property type="entry name" value="FAD/NAD-bd_sf"/>
</dbReference>
<evidence type="ECO:0000256" key="4">
    <source>
        <dbReference type="ARBA" id="ARBA00022490"/>
    </source>
</evidence>
<dbReference type="GO" id="GO:0006103">
    <property type="term" value="P:2-oxoglutarate metabolic process"/>
    <property type="evidence" value="ECO:0007669"/>
    <property type="project" value="TreeGrafter"/>
</dbReference>
<evidence type="ECO:0000256" key="3">
    <source>
        <dbReference type="ARBA" id="ARBA00007532"/>
    </source>
</evidence>
<sequence length="461" mass="49940">MANAKIIIIGGGPGGYVAAIRAAQLGGDVTVIEENKIGGTCLNRGCIPTKAILASVETLALLERAGQLGIEVEKVVPNFSRIMERKNKIVSQLRGGIDYLLKANKIKVIKGKANFLDSHSIFIQTETGTEKLEGEKIIIASGSKPILLPFLDSNHPTVLTSEQALELKEVPESLLIIGAGVIGCEFASIFNPLGTNITMIEMMEQILPTEDKRVAQTMERIFKKRGINIFTRTKLEEITEYREDGITAKLVRGEKIEAEKILICVGRSPRINNMGLENLSLETDQKGTILVNEKMETTQEGIYAIGDVVGGYLLAHVASEEGIIAAENATKLTSEIDYTSVPSCIFTSPEIGTVGLTPDEAEEEGIEIRIARFPFTACGKAHAIGETDGFVQLIVRENDDRILGGQIVGSHAADLVHEIALAIRWGLTAEQLSSTIHAHPTLSEAIMEAARKAEKKPIHLM</sequence>
<evidence type="ECO:0008006" key="14">
    <source>
        <dbReference type="Google" id="ProtNLM"/>
    </source>
</evidence>
<proteinExistence type="inferred from homology"/>
<evidence type="ECO:0000259" key="11">
    <source>
        <dbReference type="Pfam" id="PF02852"/>
    </source>
</evidence>
<dbReference type="GO" id="GO:0005737">
    <property type="term" value="C:cytoplasm"/>
    <property type="evidence" value="ECO:0007669"/>
    <property type="project" value="UniProtKB-SubCell"/>
</dbReference>
<keyword evidence="7" id="KW-0560">Oxidoreductase</keyword>
<comment type="similarity">
    <text evidence="3">Belongs to the class-I pyridine nucleotide-disulfide oxidoreductase family.</text>
</comment>
<evidence type="ECO:0000256" key="5">
    <source>
        <dbReference type="ARBA" id="ARBA00022630"/>
    </source>
</evidence>
<dbReference type="SUPFAM" id="SSF51905">
    <property type="entry name" value="FAD/NAD(P)-binding domain"/>
    <property type="match status" value="1"/>
</dbReference>
<dbReference type="Pfam" id="PF07992">
    <property type="entry name" value="Pyr_redox_2"/>
    <property type="match status" value="1"/>
</dbReference>
<feature type="domain" description="Pyridine nucleotide-disulphide oxidoreductase dimerisation" evidence="11">
    <location>
        <begin position="341"/>
        <end position="450"/>
    </location>
</feature>
<evidence type="ECO:0000256" key="7">
    <source>
        <dbReference type="ARBA" id="ARBA00023002"/>
    </source>
</evidence>
<evidence type="ECO:0000256" key="10">
    <source>
        <dbReference type="ARBA" id="ARBA00023284"/>
    </source>
</evidence>
<dbReference type="InterPro" id="IPR050151">
    <property type="entry name" value="Class-I_Pyr_Nuc-Dis_Oxidored"/>
</dbReference>
<keyword evidence="5" id="KW-0285">Flavoprotein</keyword>